<dbReference type="EMBL" id="UINC01055148">
    <property type="protein sequence ID" value="SVB73694.1"/>
    <property type="molecule type" value="Genomic_DNA"/>
</dbReference>
<sequence>TSTAFGSWTKRLDVRLDVPLLRRRSLPITTMFLEVRNLLNEENIDVIADPRAFESTGEPDNPLFRQSQWVYEPVRAIWTGFRVHW</sequence>
<gene>
    <name evidence="1" type="ORF">METZ01_LOCUS226548</name>
</gene>
<reference evidence="1" key="1">
    <citation type="submission" date="2018-05" db="EMBL/GenBank/DDBJ databases">
        <authorList>
            <person name="Lanie J.A."/>
            <person name="Ng W.-L."/>
            <person name="Kazmierczak K.M."/>
            <person name="Andrzejewski T.M."/>
            <person name="Davidsen T.M."/>
            <person name="Wayne K.J."/>
            <person name="Tettelin H."/>
            <person name="Glass J.I."/>
            <person name="Rusch D."/>
            <person name="Podicherti R."/>
            <person name="Tsui H.-C.T."/>
            <person name="Winkler M.E."/>
        </authorList>
    </citation>
    <scope>NUCLEOTIDE SEQUENCE</scope>
</reference>
<name>A0A382GG58_9ZZZZ</name>
<dbReference type="AlphaFoldDB" id="A0A382GG58"/>
<organism evidence="1">
    <name type="scientific">marine metagenome</name>
    <dbReference type="NCBI Taxonomy" id="408172"/>
    <lineage>
        <taxon>unclassified sequences</taxon>
        <taxon>metagenomes</taxon>
        <taxon>ecological metagenomes</taxon>
    </lineage>
</organism>
<evidence type="ECO:0000313" key="1">
    <source>
        <dbReference type="EMBL" id="SVB73694.1"/>
    </source>
</evidence>
<protein>
    <submittedName>
        <fullName evidence="1">Uncharacterized protein</fullName>
    </submittedName>
</protein>
<proteinExistence type="predicted"/>
<accession>A0A382GG58</accession>
<feature type="non-terminal residue" evidence="1">
    <location>
        <position position="1"/>
    </location>
</feature>